<proteinExistence type="predicted"/>
<dbReference type="EMBL" id="JBBBZM010000647">
    <property type="protein sequence ID" value="KAL0630443.1"/>
    <property type="molecule type" value="Genomic_DNA"/>
</dbReference>
<feature type="compositionally biased region" description="Basic and acidic residues" evidence="1">
    <location>
        <begin position="1"/>
        <end position="10"/>
    </location>
</feature>
<sequence length="242" mass="26481">MADVEAKEQKSAGAGDRQFRVVVADEADDKDDHEDDEGEERSAKRSQVASVALLDAPTASMPARPPIHIDTIDPDATDIAHGQYPWSGPGNRLAYTGVLARLTLRELVNLSKKHMPEGRAVQAIFGATDNPPTAAGADGPFSNPAHIQLTDAEKVEAWVTSSYARPLRAQVVLHRALRSDQTPPPYDFAYIENDDYTMIDMPAEDSDCDENMPVTKEGKRVGMPRTDKPFISVTFQFVSFVS</sequence>
<accession>A0ABR3G3Q1</accession>
<keyword evidence="3" id="KW-1185">Reference proteome</keyword>
<comment type="caution">
    <text evidence="2">The sequence shown here is derived from an EMBL/GenBank/DDBJ whole genome shotgun (WGS) entry which is preliminary data.</text>
</comment>
<evidence type="ECO:0000313" key="3">
    <source>
        <dbReference type="Proteomes" id="UP001447188"/>
    </source>
</evidence>
<evidence type="ECO:0000313" key="2">
    <source>
        <dbReference type="EMBL" id="KAL0630443.1"/>
    </source>
</evidence>
<gene>
    <name evidence="2" type="ORF">Q9L58_010710</name>
</gene>
<reference evidence="2 3" key="1">
    <citation type="submission" date="2024-02" db="EMBL/GenBank/DDBJ databases">
        <title>Discinaceae phylogenomics.</title>
        <authorList>
            <person name="Dirks A.C."/>
            <person name="James T.Y."/>
        </authorList>
    </citation>
    <scope>NUCLEOTIDE SEQUENCE [LARGE SCALE GENOMIC DNA]</scope>
    <source>
        <strain evidence="2 3">ACD0624</strain>
    </source>
</reference>
<evidence type="ECO:0000256" key="1">
    <source>
        <dbReference type="SAM" id="MobiDB-lite"/>
    </source>
</evidence>
<feature type="compositionally biased region" description="Acidic residues" evidence="1">
    <location>
        <begin position="25"/>
        <end position="39"/>
    </location>
</feature>
<name>A0ABR3G3Q1_9PEZI</name>
<dbReference type="Proteomes" id="UP001447188">
    <property type="component" value="Unassembled WGS sequence"/>
</dbReference>
<organism evidence="2 3">
    <name type="scientific">Discina gigas</name>
    <dbReference type="NCBI Taxonomy" id="1032678"/>
    <lineage>
        <taxon>Eukaryota</taxon>
        <taxon>Fungi</taxon>
        <taxon>Dikarya</taxon>
        <taxon>Ascomycota</taxon>
        <taxon>Pezizomycotina</taxon>
        <taxon>Pezizomycetes</taxon>
        <taxon>Pezizales</taxon>
        <taxon>Discinaceae</taxon>
        <taxon>Discina</taxon>
    </lineage>
</organism>
<feature type="region of interest" description="Disordered" evidence="1">
    <location>
        <begin position="55"/>
        <end position="74"/>
    </location>
</feature>
<protein>
    <submittedName>
        <fullName evidence="2">Uncharacterized protein</fullName>
    </submittedName>
</protein>
<feature type="region of interest" description="Disordered" evidence="1">
    <location>
        <begin position="1"/>
        <end position="49"/>
    </location>
</feature>